<dbReference type="EC" id="5.3.1.13" evidence="7"/>
<dbReference type="Pfam" id="PF00571">
    <property type="entry name" value="CBS"/>
    <property type="match status" value="2"/>
</dbReference>
<dbReference type="PROSITE" id="PS51464">
    <property type="entry name" value="SIS"/>
    <property type="match status" value="1"/>
</dbReference>
<dbReference type="InterPro" id="IPR000644">
    <property type="entry name" value="CBS_dom"/>
</dbReference>
<dbReference type="Pfam" id="PF01380">
    <property type="entry name" value="SIS"/>
    <property type="match status" value="1"/>
</dbReference>
<comment type="similarity">
    <text evidence="1">Belongs to the SIS family. GutQ/KpsF subfamily.</text>
</comment>
<dbReference type="InterPro" id="IPR046348">
    <property type="entry name" value="SIS_dom_sf"/>
</dbReference>
<feature type="domain" description="CBS" evidence="5">
    <location>
        <begin position="262"/>
        <end position="326"/>
    </location>
</feature>
<dbReference type="NCBIfam" id="TIGR00393">
    <property type="entry name" value="kpsF"/>
    <property type="match status" value="1"/>
</dbReference>
<keyword evidence="2" id="KW-0677">Repeat</keyword>
<evidence type="ECO:0000313" key="8">
    <source>
        <dbReference type="Proteomes" id="UP000019438"/>
    </source>
</evidence>
<organism evidence="7 8">
    <name type="scientific">Granulibacter bethesdensis</name>
    <dbReference type="NCBI Taxonomy" id="364410"/>
    <lineage>
        <taxon>Bacteria</taxon>
        <taxon>Pseudomonadati</taxon>
        <taxon>Pseudomonadota</taxon>
        <taxon>Alphaproteobacteria</taxon>
        <taxon>Acetobacterales</taxon>
        <taxon>Acetobacteraceae</taxon>
        <taxon>Granulibacter</taxon>
    </lineage>
</organism>
<gene>
    <name evidence="7" type="ORF">GbCGDNIH3_0700</name>
</gene>
<name>A0AAN0RCX7_9PROT</name>
<dbReference type="KEGG" id="gbc:GbCGDNIH3_0700"/>
<evidence type="ECO:0000256" key="2">
    <source>
        <dbReference type="ARBA" id="ARBA00022737"/>
    </source>
</evidence>
<evidence type="ECO:0000256" key="3">
    <source>
        <dbReference type="ARBA" id="ARBA00023122"/>
    </source>
</evidence>
<dbReference type="GO" id="GO:0019146">
    <property type="term" value="F:arabinose-5-phosphate isomerase activity"/>
    <property type="evidence" value="ECO:0007669"/>
    <property type="project" value="UniProtKB-EC"/>
</dbReference>
<dbReference type="Gene3D" id="3.10.580.10">
    <property type="entry name" value="CBS-domain"/>
    <property type="match status" value="1"/>
</dbReference>
<evidence type="ECO:0000313" key="7">
    <source>
        <dbReference type="EMBL" id="AHJ62487.1"/>
    </source>
</evidence>
<keyword evidence="3 4" id="KW-0129">CBS domain</keyword>
<proteinExistence type="inferred from homology"/>
<feature type="domain" description="SIS" evidence="6">
    <location>
        <begin position="94"/>
        <end position="237"/>
    </location>
</feature>
<dbReference type="CDD" id="cd04604">
    <property type="entry name" value="CBS_pair_SIS_assoc"/>
    <property type="match status" value="1"/>
</dbReference>
<dbReference type="CDD" id="cd05014">
    <property type="entry name" value="SIS_Kpsf"/>
    <property type="match status" value="1"/>
</dbReference>
<feature type="domain" description="CBS" evidence="5">
    <location>
        <begin position="327"/>
        <end position="392"/>
    </location>
</feature>
<dbReference type="Proteomes" id="UP000019438">
    <property type="component" value="Chromosome"/>
</dbReference>
<dbReference type="PANTHER" id="PTHR42745">
    <property type="match status" value="1"/>
</dbReference>
<dbReference type="InterPro" id="IPR001347">
    <property type="entry name" value="SIS_dom"/>
</dbReference>
<dbReference type="EMBL" id="CP003181">
    <property type="protein sequence ID" value="AHJ62487.1"/>
    <property type="molecule type" value="Genomic_DNA"/>
</dbReference>
<dbReference type="InterPro" id="IPR050986">
    <property type="entry name" value="GutQ/KpsF_isomerases"/>
</dbReference>
<sequence length="392" mass="41438">MFATIRVSEHKMTNRSFHCCRAGAMPPWREHDSGYEDRLVMTAQTVTMTVESASKPAFSDTDKARLAVAREVLLTEADALKVLADALDEQFLHAVEMIAASTGRVVVSGIGKSGHVGRKMAATLSSTGTPALFVHPAEASHGDLGMIVNGDIVLALSNSGETSELADLVAHTRRFGLPLIGVTGRSGSALARAADIVLLLPSVAEACPMGLAPTTSTTLQMALGDALAVALLKRRGFTARDFGAFHPGGRLGAQLRTVSDIMRSGDDMPLVLPDMRMDEAVLLISSKSLGCVGVVDKEGRLIGIVTDGDLRRHMAPDLWQRPVADIMTRDPRTIAPSVLAAEALHTMTGPAGKGLQNSGQTARPINTLFVVDETHTPIGVVHIHDLLRAGVA</sequence>
<dbReference type="InterPro" id="IPR004800">
    <property type="entry name" value="KdsD/KpsF-type"/>
</dbReference>
<dbReference type="GO" id="GO:0005975">
    <property type="term" value="P:carbohydrate metabolic process"/>
    <property type="evidence" value="ECO:0007669"/>
    <property type="project" value="InterPro"/>
</dbReference>
<evidence type="ECO:0000256" key="1">
    <source>
        <dbReference type="ARBA" id="ARBA00008165"/>
    </source>
</evidence>
<protein>
    <submittedName>
        <fullName evidence="7">Arabinose-5-phosphate isomerase</fullName>
        <ecNumber evidence="7">5.3.1.13</ecNumber>
    </submittedName>
</protein>
<reference evidence="8" key="1">
    <citation type="submission" date="2012-06" db="EMBL/GenBank/DDBJ databases">
        <title>Genome analysis of multiple Granulibacter bethesdensis isolates demonstrates substantial genome diversity.</title>
        <authorList>
            <person name="Greenberg D.E."/>
            <person name="Porcella S.F."/>
            <person name="Zarember K."/>
            <person name="Zelazny A.M."/>
            <person name="Bruno D."/>
            <person name="Martens C."/>
            <person name="Barbian K.D."/>
            <person name="Jaske E."/>
            <person name="Holland S.M."/>
        </authorList>
    </citation>
    <scope>NUCLEOTIDE SEQUENCE [LARGE SCALE GENOMIC DNA]</scope>
    <source>
        <strain evidence="8">CGDNIH3</strain>
    </source>
</reference>
<dbReference type="FunFam" id="3.40.50.10490:FF:000011">
    <property type="entry name" value="Arabinose 5-phosphate isomerase"/>
    <property type="match status" value="1"/>
</dbReference>
<dbReference type="GO" id="GO:0097367">
    <property type="term" value="F:carbohydrate derivative binding"/>
    <property type="evidence" value="ECO:0007669"/>
    <property type="project" value="InterPro"/>
</dbReference>
<dbReference type="AlphaFoldDB" id="A0AAN0RCX7"/>
<dbReference type="SMART" id="SM00116">
    <property type="entry name" value="CBS"/>
    <property type="match status" value="1"/>
</dbReference>
<evidence type="ECO:0000259" key="5">
    <source>
        <dbReference type="PROSITE" id="PS51371"/>
    </source>
</evidence>
<dbReference type="GO" id="GO:1901135">
    <property type="term" value="P:carbohydrate derivative metabolic process"/>
    <property type="evidence" value="ECO:0007669"/>
    <property type="project" value="InterPro"/>
</dbReference>
<dbReference type="Gene3D" id="3.40.50.10490">
    <property type="entry name" value="Glucose-6-phosphate isomerase like protein, domain 1"/>
    <property type="match status" value="1"/>
</dbReference>
<dbReference type="InterPro" id="IPR046342">
    <property type="entry name" value="CBS_dom_sf"/>
</dbReference>
<keyword evidence="7" id="KW-0413">Isomerase</keyword>
<evidence type="ECO:0000256" key="4">
    <source>
        <dbReference type="PROSITE-ProRule" id="PRU00703"/>
    </source>
</evidence>
<dbReference type="SUPFAM" id="SSF53697">
    <property type="entry name" value="SIS domain"/>
    <property type="match status" value="1"/>
</dbReference>
<evidence type="ECO:0000259" key="6">
    <source>
        <dbReference type="PROSITE" id="PS51464"/>
    </source>
</evidence>
<dbReference type="InterPro" id="IPR035474">
    <property type="entry name" value="SIS_Kpsf"/>
</dbReference>
<dbReference type="PROSITE" id="PS51371">
    <property type="entry name" value="CBS"/>
    <property type="match status" value="2"/>
</dbReference>
<accession>A0AAN0RCX7</accession>
<dbReference type="PANTHER" id="PTHR42745:SF1">
    <property type="entry name" value="ARABINOSE 5-PHOSPHATE ISOMERASE KDSD"/>
    <property type="match status" value="1"/>
</dbReference>